<organism evidence="4 5">
    <name type="scientific">Ideonella azotifigens</name>
    <dbReference type="NCBI Taxonomy" id="513160"/>
    <lineage>
        <taxon>Bacteria</taxon>
        <taxon>Pseudomonadati</taxon>
        <taxon>Pseudomonadota</taxon>
        <taxon>Betaproteobacteria</taxon>
        <taxon>Burkholderiales</taxon>
        <taxon>Sphaerotilaceae</taxon>
        <taxon>Ideonella</taxon>
    </lineage>
</organism>
<dbReference type="Pfam" id="PF10087">
    <property type="entry name" value="DUF2325"/>
    <property type="match status" value="1"/>
</dbReference>
<evidence type="ECO:0000313" key="5">
    <source>
        <dbReference type="Proteomes" id="UP001500279"/>
    </source>
</evidence>
<reference evidence="4 5" key="1">
    <citation type="journal article" date="2019" name="Int. J. Syst. Evol. Microbiol.">
        <title>The Global Catalogue of Microorganisms (GCM) 10K type strain sequencing project: providing services to taxonomists for standard genome sequencing and annotation.</title>
        <authorList>
            <consortium name="The Broad Institute Genomics Platform"/>
            <consortium name="The Broad Institute Genome Sequencing Center for Infectious Disease"/>
            <person name="Wu L."/>
            <person name="Ma J."/>
        </authorList>
    </citation>
    <scope>NUCLEOTIDE SEQUENCE [LARGE SCALE GENOMIC DNA]</scope>
    <source>
        <strain evidence="4 5">JCM 15503</strain>
    </source>
</reference>
<comment type="caution">
    <text evidence="4">The sequence shown here is derived from an EMBL/GenBank/DDBJ whole genome shotgun (WGS) entry which is preliminary data.</text>
</comment>
<feature type="region of interest" description="Disordered" evidence="3">
    <location>
        <begin position="1"/>
        <end position="26"/>
    </location>
</feature>
<dbReference type="RefSeq" id="WP_231011486.1">
    <property type="nucleotide sequence ID" value="NZ_BAAAEW010000014.1"/>
</dbReference>
<feature type="coiled-coil region" evidence="2">
    <location>
        <begin position="170"/>
        <end position="215"/>
    </location>
</feature>
<evidence type="ECO:0000256" key="3">
    <source>
        <dbReference type="SAM" id="MobiDB-lite"/>
    </source>
</evidence>
<gene>
    <name evidence="4" type="ORF">GCM10009107_24850</name>
</gene>
<keyword evidence="2" id="KW-0175">Coiled coil</keyword>
<name>A0ABN1K112_9BURK</name>
<protein>
    <submittedName>
        <fullName evidence="4">DUF2325 domain-containing protein</fullName>
    </submittedName>
</protein>
<comment type="similarity">
    <text evidence="1">Belongs to the UPF0751 family.</text>
</comment>
<feature type="coiled-coil region" evidence="2">
    <location>
        <begin position="243"/>
        <end position="298"/>
    </location>
</feature>
<evidence type="ECO:0000256" key="2">
    <source>
        <dbReference type="SAM" id="Coils"/>
    </source>
</evidence>
<evidence type="ECO:0000313" key="4">
    <source>
        <dbReference type="EMBL" id="GAA0751757.1"/>
    </source>
</evidence>
<keyword evidence="5" id="KW-1185">Reference proteome</keyword>
<accession>A0ABN1K112</accession>
<evidence type="ECO:0000256" key="1">
    <source>
        <dbReference type="ARBA" id="ARBA00007189"/>
    </source>
</evidence>
<dbReference type="Proteomes" id="UP001500279">
    <property type="component" value="Unassembled WGS sequence"/>
</dbReference>
<dbReference type="InterPro" id="IPR016772">
    <property type="entry name" value="UCP020408"/>
</dbReference>
<sequence length="435" mass="48292">MPPFQAAATLTGTNPHPAQAMPPSGSRRRRIWELSGHAQCPVIGVCLPIAMVRKLVDKQLGGKTVASDYELHCGVNAECKLRNAMSEAVQKELDRRYAISLRHSQPLKTTEALAEFWARRSAAGDSVAGALWATLTHPRCDAMLEEQVLQDIHMLQHQNGAADRADLARLQALLDENQVLSRELDQAQQRCTRQAEQHARKLDELQAHLMQTRAELIGRDTVIADLWQEQRRFEAEVPALRERSELARQVAEQVERIQDLERALLRSRHEAERERLRAHEALQELHRLQAQRDSDRANVSAELSDSPETLAAALLDRAVLCVGGRTGSVPVYRQMIEQGGGRFLHHDGGEEDSTTRLDSTLAAADLVICQTGCISHDAYWRVKDHCKRTGKRCVFVDNPSSAGLRRALFSLKAAESGQDAISPMAPAAGARILPT</sequence>
<dbReference type="EMBL" id="BAAAEW010000014">
    <property type="protein sequence ID" value="GAA0751757.1"/>
    <property type="molecule type" value="Genomic_DNA"/>
</dbReference>
<proteinExistence type="inferred from homology"/>